<evidence type="ECO:0000256" key="6">
    <source>
        <dbReference type="ARBA" id="ARBA00034311"/>
    </source>
</evidence>
<keyword evidence="3" id="KW-0186">Copper</keyword>
<evidence type="ECO:0000256" key="3">
    <source>
        <dbReference type="ARBA" id="ARBA00023008"/>
    </source>
</evidence>
<keyword evidence="9" id="KW-1185">Reference proteome</keyword>
<comment type="cofactor">
    <cofactor evidence="1">
        <name>Cu(2+)</name>
        <dbReference type="ChEBI" id="CHEBI:29036"/>
    </cofactor>
</comment>
<keyword evidence="4" id="KW-1015">Disulfide bond</keyword>
<evidence type="ECO:0000256" key="5">
    <source>
        <dbReference type="ARBA" id="ARBA00023180"/>
    </source>
</evidence>
<evidence type="ECO:0000256" key="1">
    <source>
        <dbReference type="ARBA" id="ARBA00001973"/>
    </source>
</evidence>
<proteinExistence type="inferred from homology"/>
<comment type="caution">
    <text evidence="8">The sequence shown here is derived from an EMBL/GenBank/DDBJ whole genome shotgun (WGS) entry which is preliminary data.</text>
</comment>
<feature type="domain" description="Chitin-binding type-4" evidence="7">
    <location>
        <begin position="63"/>
        <end position="254"/>
    </location>
</feature>
<keyword evidence="5" id="KW-0325">Glycoprotein</keyword>
<keyword evidence="2" id="KW-0479">Metal-binding</keyword>
<evidence type="ECO:0000256" key="4">
    <source>
        <dbReference type="ARBA" id="ARBA00023157"/>
    </source>
</evidence>
<dbReference type="Proteomes" id="UP000786811">
    <property type="component" value="Unassembled WGS sequence"/>
</dbReference>
<evidence type="ECO:0000259" key="7">
    <source>
        <dbReference type="Pfam" id="PF03067"/>
    </source>
</evidence>
<evidence type="ECO:0000313" key="8">
    <source>
        <dbReference type="EMBL" id="CAG5089694.1"/>
    </source>
</evidence>
<dbReference type="InterPro" id="IPR052282">
    <property type="entry name" value="Starch-active_LPMO"/>
</dbReference>
<reference evidence="8" key="1">
    <citation type="submission" date="2021-04" db="EMBL/GenBank/DDBJ databases">
        <authorList>
            <person name="Chebbi M.A.C M."/>
        </authorList>
    </citation>
    <scope>NUCLEOTIDE SEQUENCE</scope>
</reference>
<dbReference type="PANTHER" id="PTHR36575:SF2">
    <property type="entry name" value="CHITIN-BINDING TYPE-4 DOMAIN-CONTAINING PROTEIN-RELATED"/>
    <property type="match status" value="1"/>
</dbReference>
<protein>
    <recommendedName>
        <fullName evidence="7">Chitin-binding type-4 domain-containing protein</fullName>
    </recommendedName>
</protein>
<organism evidence="8 9">
    <name type="scientific">Cotesia congregata</name>
    <name type="common">Parasitoid wasp</name>
    <name type="synonym">Apanteles congregatus</name>
    <dbReference type="NCBI Taxonomy" id="51543"/>
    <lineage>
        <taxon>Eukaryota</taxon>
        <taxon>Metazoa</taxon>
        <taxon>Ecdysozoa</taxon>
        <taxon>Arthropoda</taxon>
        <taxon>Hexapoda</taxon>
        <taxon>Insecta</taxon>
        <taxon>Pterygota</taxon>
        <taxon>Neoptera</taxon>
        <taxon>Endopterygota</taxon>
        <taxon>Hymenoptera</taxon>
        <taxon>Apocrita</taxon>
        <taxon>Ichneumonoidea</taxon>
        <taxon>Braconidae</taxon>
        <taxon>Microgastrinae</taxon>
        <taxon>Cotesia</taxon>
    </lineage>
</organism>
<dbReference type="GO" id="GO:0046872">
    <property type="term" value="F:metal ion binding"/>
    <property type="evidence" value="ECO:0007669"/>
    <property type="project" value="UniProtKB-KW"/>
</dbReference>
<gene>
    <name evidence="8" type="ORF">HICCMSTLAB_LOCUS5337</name>
</gene>
<comment type="similarity">
    <text evidence="6">Belongs to the polysaccharide monooxygenase AA13 family.</text>
</comment>
<dbReference type="PANTHER" id="PTHR36575">
    <property type="entry name" value="BINDING PROTEIN, PUTATIVE (AFU_ORTHOLOGUE AFUA_1G14430)-RELATED"/>
    <property type="match status" value="1"/>
</dbReference>
<accession>A0A8J2MJC3</accession>
<dbReference type="OrthoDB" id="64893at2759"/>
<dbReference type="InterPro" id="IPR004302">
    <property type="entry name" value="Cellulose/chitin-bd_N"/>
</dbReference>
<name>A0A8J2MJC3_COTCN</name>
<dbReference type="Pfam" id="PF03067">
    <property type="entry name" value="LPMO_10"/>
    <property type="match status" value="1"/>
</dbReference>
<dbReference type="EMBL" id="CAJNRD030001119">
    <property type="protein sequence ID" value="CAG5089694.1"/>
    <property type="molecule type" value="Genomic_DNA"/>
</dbReference>
<sequence>MSTYAKRLSINQRYSSWSRIAPGIPKILLYLLTSYRLAMESLSRPLVFLLIILALENVGVDGHGRMMDPPSRNSMWRFGYPNPVNYNDNELFCGGYAVHWVQNEGKCGVCGDAYHLSHPRPHEAGGEFARGTIVRRYTAGQDIDVEIELTANHQGRFELNLCPHNNPSQRETQECFDKYPLYLSGTREPAFIIPEDSPKKAIFNYRVTLPPYITCSQCVIQWNYLTGNMWGTCENGTEAVGCGKPETFRNCADVNIVTSTSGVPPMFVHQYNPFLLYYQDYRTSGSNNNNNDNVYPLVIRAQTCQPTKLYRFIPGMNDWCLENCLRYPPNCPQTVCSCPEQCDAVGEFSGRKGADVYCMDKCLVNPPDCPADRCQCY</sequence>
<evidence type="ECO:0000256" key="2">
    <source>
        <dbReference type="ARBA" id="ARBA00022723"/>
    </source>
</evidence>
<dbReference type="AlphaFoldDB" id="A0A8J2MJC3"/>
<evidence type="ECO:0000313" key="9">
    <source>
        <dbReference type="Proteomes" id="UP000786811"/>
    </source>
</evidence>